<comment type="caution">
    <text evidence="2">The sequence shown here is derived from an EMBL/GenBank/DDBJ whole genome shotgun (WGS) entry which is preliminary data.</text>
</comment>
<dbReference type="Proteomes" id="UP001216907">
    <property type="component" value="Unassembled WGS sequence"/>
</dbReference>
<accession>A0ABT6FKW5</accession>
<dbReference type="InterPro" id="IPR036280">
    <property type="entry name" value="Multihaem_cyt_sf"/>
</dbReference>
<keyword evidence="3" id="KW-1185">Reference proteome</keyword>
<reference evidence="2 3" key="1">
    <citation type="submission" date="2023-03" db="EMBL/GenBank/DDBJ databases">
        <title>Paludisphaera mucosa sp. nov. a novel planctomycete from northern fen.</title>
        <authorList>
            <person name="Ivanova A."/>
        </authorList>
    </citation>
    <scope>NUCLEOTIDE SEQUENCE [LARGE SCALE GENOMIC DNA]</scope>
    <source>
        <strain evidence="2 3">Pla2</strain>
    </source>
</reference>
<gene>
    <name evidence="2" type="ORF">PZE19_30870</name>
</gene>
<keyword evidence="1" id="KW-0812">Transmembrane</keyword>
<dbReference type="EMBL" id="JARRAG010000003">
    <property type="protein sequence ID" value="MDG3008192.1"/>
    <property type="molecule type" value="Genomic_DNA"/>
</dbReference>
<evidence type="ECO:0000256" key="1">
    <source>
        <dbReference type="SAM" id="Phobius"/>
    </source>
</evidence>
<name>A0ABT6FKW5_9BACT</name>
<evidence type="ECO:0000313" key="2">
    <source>
        <dbReference type="EMBL" id="MDG3008192.1"/>
    </source>
</evidence>
<dbReference type="SUPFAM" id="SSF48695">
    <property type="entry name" value="Multiheme cytochromes"/>
    <property type="match status" value="1"/>
</dbReference>
<dbReference type="PANTHER" id="PTHR39425">
    <property type="entry name" value="LIPOPROTEIN CYTOCHROME C"/>
    <property type="match status" value="1"/>
</dbReference>
<dbReference type="PANTHER" id="PTHR39425:SF1">
    <property type="entry name" value="CYTOCHROME C7-LIKE DOMAIN-CONTAINING PROTEIN"/>
    <property type="match status" value="1"/>
</dbReference>
<sequence>MPQVFHPSANTLSRVVLFSLAAGPGALLGLMYLLVRSPYQTQVGVVREQPVPFSHEHHVKGLGIDCRFCHSSVETAASAGMPATHTCMTCHSQIWTGSPLLEPVRASLREQKPIAWTRVHDLPDFVYFNHGVHVQKGVGCVECHGRVDLMPLAWKEKPLTMEWCLECHRNPEPRLRPQDQVFNMEWTASEAGGHAESGGHAEGGALAAVAAAVSSPHPTATMNQVEVGQLTNCSICHR</sequence>
<proteinExistence type="predicted"/>
<dbReference type="Gene3D" id="3.90.10.10">
    <property type="entry name" value="Cytochrome C3"/>
    <property type="match status" value="2"/>
</dbReference>
<protein>
    <submittedName>
        <fullName evidence="2">Cytochrome c3 family protein</fullName>
    </submittedName>
</protein>
<organism evidence="2 3">
    <name type="scientific">Paludisphaera mucosa</name>
    <dbReference type="NCBI Taxonomy" id="3030827"/>
    <lineage>
        <taxon>Bacteria</taxon>
        <taxon>Pseudomonadati</taxon>
        <taxon>Planctomycetota</taxon>
        <taxon>Planctomycetia</taxon>
        <taxon>Isosphaerales</taxon>
        <taxon>Isosphaeraceae</taxon>
        <taxon>Paludisphaera</taxon>
    </lineage>
</organism>
<keyword evidence="1" id="KW-1133">Transmembrane helix</keyword>
<evidence type="ECO:0000313" key="3">
    <source>
        <dbReference type="Proteomes" id="UP001216907"/>
    </source>
</evidence>
<keyword evidence="1" id="KW-0472">Membrane</keyword>
<dbReference type="CDD" id="cd08168">
    <property type="entry name" value="Cytochrom_C3"/>
    <property type="match status" value="1"/>
</dbReference>
<dbReference type="RefSeq" id="WP_277864519.1">
    <property type="nucleotide sequence ID" value="NZ_JARRAG010000003.1"/>
</dbReference>
<feature type="transmembrane region" description="Helical" evidence="1">
    <location>
        <begin position="12"/>
        <end position="35"/>
    </location>
</feature>